<dbReference type="GO" id="GO:0035438">
    <property type="term" value="F:cyclic-di-GMP binding"/>
    <property type="evidence" value="ECO:0007669"/>
    <property type="project" value="InterPro"/>
</dbReference>
<accession>A0A0Q0RYH5</accession>
<feature type="transmembrane region" description="Helical" evidence="7">
    <location>
        <begin position="404"/>
        <end position="423"/>
    </location>
</feature>
<dbReference type="InterPro" id="IPR003919">
    <property type="entry name" value="Cell_synth_A"/>
</dbReference>
<dbReference type="Gene3D" id="3.90.550.10">
    <property type="entry name" value="Spore Coat Polysaccharide Biosynthesis Protein SpsA, Chain A"/>
    <property type="match status" value="1"/>
</dbReference>
<keyword evidence="3" id="KW-0808">Transferase</keyword>
<feature type="transmembrane region" description="Helical" evidence="7">
    <location>
        <begin position="369"/>
        <end position="392"/>
    </location>
</feature>
<feature type="transmembrane region" description="Helical" evidence="7">
    <location>
        <begin position="6"/>
        <end position="30"/>
    </location>
</feature>
<dbReference type="GeneID" id="84221384"/>
<dbReference type="AlphaFoldDB" id="A0A0Q0RYH5"/>
<keyword evidence="2" id="KW-0328">Glycosyltransferase</keyword>
<dbReference type="InterPro" id="IPR029044">
    <property type="entry name" value="Nucleotide-diphossugar_trans"/>
</dbReference>
<name>A0A0Q0RYH5_9ARCH</name>
<dbReference type="SUPFAM" id="SSF53448">
    <property type="entry name" value="Nucleotide-diphospho-sugar transferases"/>
    <property type="match status" value="1"/>
</dbReference>
<feature type="transmembrane region" description="Helical" evidence="7">
    <location>
        <begin position="470"/>
        <end position="493"/>
    </location>
</feature>
<evidence type="ECO:0000256" key="7">
    <source>
        <dbReference type="SAM" id="Phobius"/>
    </source>
</evidence>
<dbReference type="GO" id="GO:0016020">
    <property type="term" value="C:membrane"/>
    <property type="evidence" value="ECO:0007669"/>
    <property type="project" value="UniProtKB-SubCell"/>
</dbReference>
<evidence type="ECO:0000256" key="5">
    <source>
        <dbReference type="ARBA" id="ARBA00022989"/>
    </source>
</evidence>
<protein>
    <recommendedName>
        <fullName evidence="8">Glycosyltransferase 2-like domain-containing protein</fullName>
    </recommendedName>
</protein>
<organism evidence="9 10">
    <name type="scientific">Acidiplasma cupricumulans</name>
    <dbReference type="NCBI Taxonomy" id="312540"/>
    <lineage>
        <taxon>Archaea</taxon>
        <taxon>Methanobacteriati</taxon>
        <taxon>Thermoplasmatota</taxon>
        <taxon>Thermoplasmata</taxon>
        <taxon>Thermoplasmatales</taxon>
        <taxon>Ferroplasmaceae</taxon>
        <taxon>Acidiplasma</taxon>
    </lineage>
</organism>
<evidence type="ECO:0000256" key="2">
    <source>
        <dbReference type="ARBA" id="ARBA00022676"/>
    </source>
</evidence>
<evidence type="ECO:0000313" key="10">
    <source>
        <dbReference type="Proteomes" id="UP000050301"/>
    </source>
</evidence>
<dbReference type="GO" id="GO:0006011">
    <property type="term" value="P:UDP-alpha-D-glucose metabolic process"/>
    <property type="evidence" value="ECO:0007669"/>
    <property type="project" value="InterPro"/>
</dbReference>
<evidence type="ECO:0000256" key="1">
    <source>
        <dbReference type="ARBA" id="ARBA00004141"/>
    </source>
</evidence>
<dbReference type="CDD" id="cd06421">
    <property type="entry name" value="CESA_CelA_like"/>
    <property type="match status" value="1"/>
</dbReference>
<feature type="transmembrane region" description="Helical" evidence="7">
    <location>
        <begin position="340"/>
        <end position="363"/>
    </location>
</feature>
<comment type="subcellular location">
    <subcellularLocation>
        <location evidence="1">Membrane</location>
        <topology evidence="1">Multi-pass membrane protein</topology>
    </subcellularLocation>
</comment>
<evidence type="ECO:0000256" key="4">
    <source>
        <dbReference type="ARBA" id="ARBA00022692"/>
    </source>
</evidence>
<proteinExistence type="predicted"/>
<dbReference type="PANTHER" id="PTHR43867:SF2">
    <property type="entry name" value="CELLULOSE SYNTHASE CATALYTIC SUBUNIT A [UDP-FORMING]"/>
    <property type="match status" value="1"/>
</dbReference>
<feature type="transmembrane region" description="Helical" evidence="7">
    <location>
        <begin position="42"/>
        <end position="62"/>
    </location>
</feature>
<feature type="domain" description="Glycosyltransferase 2-like" evidence="8">
    <location>
        <begin position="168"/>
        <end position="379"/>
    </location>
</feature>
<sequence>MKIRLYILAFFSLIAILLYLYFLIYSLILFDKTLIERILSIILILINGFFIMHSLSYSYYYVTASTKYEETVTYYFSRYFPFQTSVFIATFNESPDVLENTMLNVKLMCRRGNGIPYILDDSTDRNKQAAIMNLAKKYNFIYVHRENRRGYKAGALNDVLKSINTKYFAVFDADQVPLPEFLTEILPIMEEDDKIALIQVPQRYVNNNTHVAKGANDIQEVFYNFITQGKSLEDSMFSCGSNVLYRTSIIKKVGGFDEQNVTEDLATSIKIHEAGYKTIYYNRPLASGEAPETLNSYFIQQSRWSQGSMAIFFRVLKLLFRRKKLTIRQKIGYLVTTSWYFVGTVNIIMLLFPLLFIFFNIVSIITPKIYIFILGFYIIFEFFAFSITVYSINKSIIPVLRNISLTFIISPVLVKSAFYALIGKRTSFKVTPKGDSTKIPIKGIWPNILMIFLTLSGTFYSLYRYIFTGLIQYVFNGIFLIYFTILGLTIFYYNK</sequence>
<dbReference type="GO" id="GO:0016759">
    <property type="term" value="F:cellulose synthase activity"/>
    <property type="evidence" value="ECO:0007669"/>
    <property type="project" value="InterPro"/>
</dbReference>
<keyword evidence="6 7" id="KW-0472">Membrane</keyword>
<keyword evidence="5 7" id="KW-1133">Transmembrane helix</keyword>
<reference evidence="9 10" key="1">
    <citation type="submission" date="2015-09" db="EMBL/GenBank/DDBJ databases">
        <title>Heavy metals and arsenic resistance mechanisms in polyextremophilic archaea of the family Ferroplasmaceae.</title>
        <authorList>
            <person name="Bulaev A.G."/>
            <person name="Kanygina A.V."/>
        </authorList>
    </citation>
    <scope>NUCLEOTIDE SEQUENCE [LARGE SCALE GENOMIC DNA]</scope>
    <source>
        <strain evidence="9 10">BH2</strain>
    </source>
</reference>
<evidence type="ECO:0000259" key="8">
    <source>
        <dbReference type="Pfam" id="PF13632"/>
    </source>
</evidence>
<dbReference type="InterPro" id="IPR050321">
    <property type="entry name" value="Glycosyltr_2/OpgH_subfam"/>
</dbReference>
<evidence type="ECO:0000256" key="6">
    <source>
        <dbReference type="ARBA" id="ARBA00023136"/>
    </source>
</evidence>
<gene>
    <name evidence="9" type="ORF">AOG55_00545</name>
</gene>
<dbReference type="InterPro" id="IPR001173">
    <property type="entry name" value="Glyco_trans_2-like"/>
</dbReference>
<dbReference type="EMBL" id="LKBH01000168">
    <property type="protein sequence ID" value="KQB35280.1"/>
    <property type="molecule type" value="Genomic_DNA"/>
</dbReference>
<dbReference type="RefSeq" id="WP_048102503.1">
    <property type="nucleotide sequence ID" value="NZ_LKBH01000168.1"/>
</dbReference>
<dbReference type="PRINTS" id="PR01439">
    <property type="entry name" value="CELLSNTHASEA"/>
</dbReference>
<evidence type="ECO:0000256" key="3">
    <source>
        <dbReference type="ARBA" id="ARBA00022679"/>
    </source>
</evidence>
<feature type="transmembrane region" description="Helical" evidence="7">
    <location>
        <begin position="443"/>
        <end position="463"/>
    </location>
</feature>
<keyword evidence="4 7" id="KW-0812">Transmembrane</keyword>
<evidence type="ECO:0000313" key="9">
    <source>
        <dbReference type="EMBL" id="KQB35280.1"/>
    </source>
</evidence>
<keyword evidence="10" id="KW-1185">Reference proteome</keyword>
<dbReference type="PANTHER" id="PTHR43867">
    <property type="entry name" value="CELLULOSE SYNTHASE CATALYTIC SUBUNIT A [UDP-FORMING]"/>
    <property type="match status" value="1"/>
</dbReference>
<dbReference type="InParanoid" id="A0A0Q0RYH5"/>
<comment type="caution">
    <text evidence="9">The sequence shown here is derived from an EMBL/GenBank/DDBJ whole genome shotgun (WGS) entry which is preliminary data.</text>
</comment>
<dbReference type="Pfam" id="PF13632">
    <property type="entry name" value="Glyco_trans_2_3"/>
    <property type="match status" value="1"/>
</dbReference>
<dbReference type="Proteomes" id="UP000050301">
    <property type="component" value="Unassembled WGS sequence"/>
</dbReference>